<keyword evidence="8" id="KW-0675">Receptor</keyword>
<keyword evidence="6" id="KW-0297">G-protein coupled receptor</keyword>
<dbReference type="InterPro" id="IPR017452">
    <property type="entry name" value="GPCR_Rhodpsn_7TM"/>
</dbReference>
<evidence type="ECO:0000256" key="7">
    <source>
        <dbReference type="ARBA" id="ARBA00023136"/>
    </source>
</evidence>
<dbReference type="InterPro" id="IPR000725">
    <property type="entry name" value="Olfact_rcpt"/>
</dbReference>
<dbReference type="Gene3D" id="1.20.1070.10">
    <property type="entry name" value="Rhodopsin 7-helix transmembrane proteins"/>
    <property type="match status" value="1"/>
</dbReference>
<evidence type="ECO:0000313" key="13">
    <source>
        <dbReference type="Proteomes" id="UP000824782"/>
    </source>
</evidence>
<dbReference type="InterPro" id="IPR000276">
    <property type="entry name" value="GPCR_Rhodpsn"/>
</dbReference>
<dbReference type="InterPro" id="IPR050516">
    <property type="entry name" value="Olfactory_GPCR"/>
</dbReference>
<name>A0AAV6ZU05_ENGPU</name>
<dbReference type="GO" id="GO:0004984">
    <property type="term" value="F:olfactory receptor activity"/>
    <property type="evidence" value="ECO:0007669"/>
    <property type="project" value="InterPro"/>
</dbReference>
<dbReference type="Proteomes" id="UP000824782">
    <property type="component" value="Unassembled WGS sequence"/>
</dbReference>
<accession>A0AAV6ZU05</accession>
<keyword evidence="7 10" id="KW-0472">Membrane</keyword>
<evidence type="ECO:0000256" key="1">
    <source>
        <dbReference type="ARBA" id="ARBA00004651"/>
    </source>
</evidence>
<feature type="transmembrane region" description="Helical" evidence="10">
    <location>
        <begin position="140"/>
        <end position="162"/>
    </location>
</feature>
<keyword evidence="9" id="KW-0807">Transducer</keyword>
<gene>
    <name evidence="12" type="ORF">GDO81_003076</name>
</gene>
<feature type="transmembrane region" description="Helical" evidence="10">
    <location>
        <begin position="237"/>
        <end position="258"/>
    </location>
</feature>
<keyword evidence="4" id="KW-0716">Sensory transduction</keyword>
<keyword evidence="3 10" id="KW-0812">Transmembrane</keyword>
<keyword evidence="13" id="KW-1185">Reference proteome</keyword>
<evidence type="ECO:0000256" key="2">
    <source>
        <dbReference type="ARBA" id="ARBA00022475"/>
    </source>
</evidence>
<dbReference type="PRINTS" id="PR00237">
    <property type="entry name" value="GPCRRHODOPSN"/>
</dbReference>
<feature type="transmembrane region" description="Helical" evidence="10">
    <location>
        <begin position="59"/>
        <end position="81"/>
    </location>
</feature>
<reference evidence="12" key="1">
    <citation type="thesis" date="2020" institute="ProQuest LLC" country="789 East Eisenhower Parkway, Ann Arbor, MI, USA">
        <title>Comparative Genomics and Chromosome Evolution.</title>
        <authorList>
            <person name="Mudd A.B."/>
        </authorList>
    </citation>
    <scope>NUCLEOTIDE SEQUENCE</scope>
    <source>
        <strain evidence="12">237g6f4</strain>
        <tissue evidence="12">Blood</tissue>
    </source>
</reference>
<keyword evidence="5 10" id="KW-1133">Transmembrane helix</keyword>
<organism evidence="12 13">
    <name type="scientific">Engystomops pustulosus</name>
    <name type="common">Tungara frog</name>
    <name type="synonym">Physalaemus pustulosus</name>
    <dbReference type="NCBI Taxonomy" id="76066"/>
    <lineage>
        <taxon>Eukaryota</taxon>
        <taxon>Metazoa</taxon>
        <taxon>Chordata</taxon>
        <taxon>Craniata</taxon>
        <taxon>Vertebrata</taxon>
        <taxon>Euteleostomi</taxon>
        <taxon>Amphibia</taxon>
        <taxon>Batrachia</taxon>
        <taxon>Anura</taxon>
        <taxon>Neobatrachia</taxon>
        <taxon>Hyloidea</taxon>
        <taxon>Leptodactylidae</taxon>
        <taxon>Leiuperinae</taxon>
        <taxon>Engystomops</taxon>
    </lineage>
</organism>
<dbReference type="EMBL" id="WNYA01000010">
    <property type="protein sequence ID" value="KAG8552804.1"/>
    <property type="molecule type" value="Genomic_DNA"/>
</dbReference>
<evidence type="ECO:0000256" key="5">
    <source>
        <dbReference type="ARBA" id="ARBA00022989"/>
    </source>
</evidence>
<sequence>MYMNKTFNEYFTLKGFSENPKLQIIVFVIVLLIYLITFGGNMMILVLVFLERHLHTPMYFFLANLSFIDISLTTSMLYKIFNSFLTGEKLVSFFECLSQCFMSGSFTIHQLYVLTAMSYDRYVAICRPLKYQLAMNQRTCVVLASLCWVLGFLFAAPLVWILSTFSCYTSFEINHFYCDIVLLRKMTCNDTSLIDLLSLLEGSVLFTLFPFLLTFVPYIFIIIAIMKIRTTTGKYKAFYTCSSHLTVIILLYTINTVQYMIPSNMDYKKLYTLIHTVVVPMLNPLIYSLKNQDMKNALRRKWTTWCNRAI</sequence>
<dbReference type="GO" id="GO:0004930">
    <property type="term" value="F:G protein-coupled receptor activity"/>
    <property type="evidence" value="ECO:0007669"/>
    <property type="project" value="UniProtKB-KW"/>
</dbReference>
<dbReference type="GO" id="GO:0005886">
    <property type="term" value="C:plasma membrane"/>
    <property type="evidence" value="ECO:0007669"/>
    <property type="project" value="UniProtKB-SubCell"/>
</dbReference>
<feature type="transmembrane region" description="Helical" evidence="10">
    <location>
        <begin position="270"/>
        <end position="289"/>
    </location>
</feature>
<evidence type="ECO:0000259" key="11">
    <source>
        <dbReference type="PROSITE" id="PS50262"/>
    </source>
</evidence>
<dbReference type="PRINTS" id="PR00245">
    <property type="entry name" value="OLFACTORYR"/>
</dbReference>
<feature type="transmembrane region" description="Helical" evidence="10">
    <location>
        <begin position="24"/>
        <end position="50"/>
    </location>
</feature>
<comment type="subcellular location">
    <subcellularLocation>
        <location evidence="1">Cell membrane</location>
        <topology evidence="1">Multi-pass membrane protein</topology>
    </subcellularLocation>
</comment>
<protein>
    <recommendedName>
        <fullName evidence="11">G-protein coupled receptors family 1 profile domain-containing protein</fullName>
    </recommendedName>
</protein>
<proteinExistence type="predicted"/>
<dbReference type="CDD" id="cd13954">
    <property type="entry name" value="7tmA_OR"/>
    <property type="match status" value="1"/>
</dbReference>
<dbReference type="PANTHER" id="PTHR26452">
    <property type="entry name" value="OLFACTORY RECEPTOR"/>
    <property type="match status" value="1"/>
</dbReference>
<evidence type="ECO:0000256" key="10">
    <source>
        <dbReference type="SAM" id="Phobius"/>
    </source>
</evidence>
<comment type="caution">
    <text evidence="12">The sequence shown here is derived from an EMBL/GenBank/DDBJ whole genome shotgun (WGS) entry which is preliminary data.</text>
</comment>
<evidence type="ECO:0000313" key="12">
    <source>
        <dbReference type="EMBL" id="KAG8552804.1"/>
    </source>
</evidence>
<dbReference type="SUPFAM" id="SSF81321">
    <property type="entry name" value="Family A G protein-coupled receptor-like"/>
    <property type="match status" value="1"/>
</dbReference>
<dbReference type="FunFam" id="1.20.1070.10:FF:000268">
    <property type="entry name" value="Putative olfactory receptor 2I1"/>
    <property type="match status" value="1"/>
</dbReference>
<feature type="domain" description="G-protein coupled receptors family 1 profile" evidence="11">
    <location>
        <begin position="40"/>
        <end position="287"/>
    </location>
</feature>
<dbReference type="PROSITE" id="PS50262">
    <property type="entry name" value="G_PROTEIN_RECEP_F1_2"/>
    <property type="match status" value="1"/>
</dbReference>
<dbReference type="AlphaFoldDB" id="A0AAV6ZU05"/>
<feature type="transmembrane region" description="Helical" evidence="10">
    <location>
        <begin position="204"/>
        <end position="225"/>
    </location>
</feature>
<keyword evidence="4" id="KW-0552">Olfaction</keyword>
<evidence type="ECO:0000256" key="8">
    <source>
        <dbReference type="ARBA" id="ARBA00023170"/>
    </source>
</evidence>
<evidence type="ECO:0000256" key="4">
    <source>
        <dbReference type="ARBA" id="ARBA00022725"/>
    </source>
</evidence>
<keyword evidence="2" id="KW-1003">Cell membrane</keyword>
<evidence type="ECO:0000256" key="3">
    <source>
        <dbReference type="ARBA" id="ARBA00022692"/>
    </source>
</evidence>
<dbReference type="Pfam" id="PF13853">
    <property type="entry name" value="7tm_4"/>
    <property type="match status" value="1"/>
</dbReference>
<evidence type="ECO:0000256" key="6">
    <source>
        <dbReference type="ARBA" id="ARBA00023040"/>
    </source>
</evidence>
<evidence type="ECO:0000256" key="9">
    <source>
        <dbReference type="ARBA" id="ARBA00023224"/>
    </source>
</evidence>